<dbReference type="Proteomes" id="UP000422736">
    <property type="component" value="Chromosome 1"/>
</dbReference>
<dbReference type="EMBL" id="CP015054">
    <property type="protein sequence ID" value="QGN13863.1"/>
    <property type="molecule type" value="Genomic_DNA"/>
</dbReference>
<reference evidence="1 2" key="1">
    <citation type="submission" date="2016-03" db="EMBL/GenBank/DDBJ databases">
        <title>How can Kluyveromyces marxianus grow so fast - potential evolutionary course in Saccharomyces Complex revealed by comparative genomics.</title>
        <authorList>
            <person name="Mo W."/>
            <person name="Lu W."/>
            <person name="Yang X."/>
            <person name="Qi J."/>
            <person name="Lv H."/>
        </authorList>
    </citation>
    <scope>NUCLEOTIDE SEQUENCE [LARGE SCALE GENOMIC DNA]</scope>
    <source>
        <strain evidence="1 2">FIM1</strain>
    </source>
</reference>
<protein>
    <submittedName>
        <fullName evidence="1">Protein IDS2</fullName>
    </submittedName>
</protein>
<sequence length="368" mass="41542">MSDQVENLSKELDISIDIANAVNKSLKEIDLDPTLRTHTPIQSQSGCGDDNTAYRLWNHQYVEAGDSGMGIGGERAVGLDNVAAHNNHTNNNYNNGNNITDILEEWDFIGDRVRNTRRTSMEDIFKVRHYLNPRSSFSNSGTNSRCWVTIIRDVSEVACVVALNSSLRAHNSKMVLCVVVPSSWDMVLPSIPFLTFVKLPEVKYADDNDLTLLTLWSHLDYEFCCYLSPFIILQANIDEILLNEEIFEEIDNETCVFLTNDTYQHKNDIVFVLFKPSVEIGTAMDEFLKVYSGDSAKLAQLRETDVFDALNTLFGEAWGVVGRELCHTPLDPSLSSNASILNYKQLQPWTGDQSGICQVWWNMYKGNC</sequence>
<evidence type="ECO:0000313" key="1">
    <source>
        <dbReference type="EMBL" id="QGN13863.1"/>
    </source>
</evidence>
<organism evidence="1 2">
    <name type="scientific">Kluyveromyces marxianus</name>
    <name type="common">Yeast</name>
    <name type="synonym">Candida kefyr</name>
    <dbReference type="NCBI Taxonomy" id="4911"/>
    <lineage>
        <taxon>Eukaryota</taxon>
        <taxon>Fungi</taxon>
        <taxon>Dikarya</taxon>
        <taxon>Ascomycota</taxon>
        <taxon>Saccharomycotina</taxon>
        <taxon>Saccharomycetes</taxon>
        <taxon>Saccharomycetales</taxon>
        <taxon>Saccharomycetaceae</taxon>
        <taxon>Kluyveromyces</taxon>
    </lineage>
</organism>
<dbReference type="InterPro" id="IPR029044">
    <property type="entry name" value="Nucleotide-diphossugar_trans"/>
</dbReference>
<proteinExistence type="predicted"/>
<gene>
    <name evidence="1" type="primary">IDS2</name>
    <name evidence="1" type="ORF">FIM1_509</name>
</gene>
<evidence type="ECO:0000313" key="2">
    <source>
        <dbReference type="Proteomes" id="UP000422736"/>
    </source>
</evidence>
<dbReference type="SUPFAM" id="SSF53448">
    <property type="entry name" value="Nucleotide-diphospho-sugar transferases"/>
    <property type="match status" value="1"/>
</dbReference>
<accession>A0ABX6ENQ3</accession>
<name>A0ABX6ENQ3_KLUMA</name>
<keyword evidence="2" id="KW-1185">Reference proteome</keyword>